<dbReference type="PANTHER" id="PTHR21310">
    <property type="entry name" value="AMINOGLYCOSIDE PHOSPHOTRANSFERASE-RELATED-RELATED"/>
    <property type="match status" value="1"/>
</dbReference>
<accession>A0A919W3M4</accession>
<dbReference type="SUPFAM" id="SSF56112">
    <property type="entry name" value="Protein kinase-like (PK-like)"/>
    <property type="match status" value="1"/>
</dbReference>
<organism evidence="2 3">
    <name type="scientific">Paractinoplanes toevensis</name>
    <dbReference type="NCBI Taxonomy" id="571911"/>
    <lineage>
        <taxon>Bacteria</taxon>
        <taxon>Bacillati</taxon>
        <taxon>Actinomycetota</taxon>
        <taxon>Actinomycetes</taxon>
        <taxon>Micromonosporales</taxon>
        <taxon>Micromonosporaceae</taxon>
        <taxon>Paractinoplanes</taxon>
    </lineage>
</organism>
<sequence>MEWVENVALPGRRVVSSRELTGGYSNHNVLVETDDGGRFVLRRYLGTNRCAVEVALAARLRGVVPVPEVVAFSPSDGLVLSVFVDGHPPSSGYSVGETLARIGSVSFDAPGFFGSSSDGLSPDGFEPIGGLDAFVERCLRTGNAAGYLSDVEQQSLLKFAASADISDLSGSHQLVHADYNPKNLLASGDRIVAVLDWEFAFSSSPLFDVGNMLRDPRPAGFADDFLRGFRDGGGDLPANWRELSQALDLYSLADFLTRPVDHRYFGRAVTRIRELVR</sequence>
<dbReference type="Pfam" id="PF01636">
    <property type="entry name" value="APH"/>
    <property type="match status" value="1"/>
</dbReference>
<dbReference type="EMBL" id="BOQN01000034">
    <property type="protein sequence ID" value="GIM90680.1"/>
    <property type="molecule type" value="Genomic_DNA"/>
</dbReference>
<comment type="caution">
    <text evidence="2">The sequence shown here is derived from an EMBL/GenBank/DDBJ whole genome shotgun (WGS) entry which is preliminary data.</text>
</comment>
<evidence type="ECO:0000313" key="2">
    <source>
        <dbReference type="EMBL" id="GIM90680.1"/>
    </source>
</evidence>
<evidence type="ECO:0000313" key="3">
    <source>
        <dbReference type="Proteomes" id="UP000677082"/>
    </source>
</evidence>
<dbReference type="InterPro" id="IPR011009">
    <property type="entry name" value="Kinase-like_dom_sf"/>
</dbReference>
<dbReference type="Proteomes" id="UP000677082">
    <property type="component" value="Unassembled WGS sequence"/>
</dbReference>
<dbReference type="Gene3D" id="3.90.1200.10">
    <property type="match status" value="1"/>
</dbReference>
<dbReference type="RefSeq" id="WP_213006611.1">
    <property type="nucleotide sequence ID" value="NZ_BOQN01000034.1"/>
</dbReference>
<reference evidence="2 3" key="1">
    <citation type="submission" date="2021-03" db="EMBL/GenBank/DDBJ databases">
        <title>Whole genome shotgun sequence of Actinoplanes toevensis NBRC 105298.</title>
        <authorList>
            <person name="Komaki H."/>
            <person name="Tamura T."/>
        </authorList>
    </citation>
    <scope>NUCLEOTIDE SEQUENCE [LARGE SCALE GENOMIC DNA]</scope>
    <source>
        <strain evidence="2 3">NBRC 105298</strain>
    </source>
</reference>
<keyword evidence="3" id="KW-1185">Reference proteome</keyword>
<gene>
    <name evidence="2" type="ORF">Ato02nite_024730</name>
</gene>
<proteinExistence type="predicted"/>
<name>A0A919W3M4_9ACTN</name>
<dbReference type="InterPro" id="IPR002575">
    <property type="entry name" value="Aminoglycoside_PTrfase"/>
</dbReference>
<evidence type="ECO:0000259" key="1">
    <source>
        <dbReference type="Pfam" id="PF01636"/>
    </source>
</evidence>
<dbReference type="AlphaFoldDB" id="A0A919W3M4"/>
<protein>
    <recommendedName>
        <fullName evidence="1">Aminoglycoside phosphotransferase domain-containing protein</fullName>
    </recommendedName>
</protein>
<dbReference type="InterPro" id="IPR051678">
    <property type="entry name" value="AGP_Transferase"/>
</dbReference>
<feature type="domain" description="Aminoglycoside phosphotransferase" evidence="1">
    <location>
        <begin position="18"/>
        <end position="241"/>
    </location>
</feature>